<reference evidence="4 5" key="1">
    <citation type="submission" date="2016-10" db="EMBL/GenBank/DDBJ databases">
        <authorList>
            <person name="Varghese N."/>
            <person name="Submissions S."/>
        </authorList>
    </citation>
    <scope>NUCLEOTIDE SEQUENCE [LARGE SCALE GENOMIC DNA]</scope>
    <source>
        <strain evidence="4 5">DSM 17997</strain>
    </source>
</reference>
<dbReference type="Pfam" id="PF13585">
    <property type="entry name" value="CHU_C"/>
    <property type="match status" value="1"/>
</dbReference>
<dbReference type="InterPro" id="IPR041286">
    <property type="entry name" value="MBG_2"/>
</dbReference>
<feature type="domain" description="MBG" evidence="2">
    <location>
        <begin position="669"/>
        <end position="741"/>
    </location>
</feature>
<feature type="domain" description="MBG" evidence="2">
    <location>
        <begin position="270"/>
        <end position="338"/>
    </location>
</feature>
<evidence type="ECO:0000259" key="1">
    <source>
        <dbReference type="Pfam" id="PF07532"/>
    </source>
</evidence>
<gene>
    <name evidence="4" type="ORF">SAMN05444412_1401</name>
</gene>
<evidence type="ECO:0000313" key="5">
    <source>
        <dbReference type="Proteomes" id="UP000199663"/>
    </source>
</evidence>
<dbReference type="Gene3D" id="3.30.160.710">
    <property type="match status" value="4"/>
</dbReference>
<proteinExistence type="predicted"/>
<evidence type="ECO:0000259" key="2">
    <source>
        <dbReference type="Pfam" id="PF18676"/>
    </source>
</evidence>
<evidence type="ECO:0000313" key="4">
    <source>
        <dbReference type="EMBL" id="SDZ59138.1"/>
    </source>
</evidence>
<dbReference type="InterPro" id="IPR011081">
    <property type="entry name" value="Big_4"/>
</dbReference>
<evidence type="ECO:0000259" key="3">
    <source>
        <dbReference type="Pfam" id="PF18887"/>
    </source>
</evidence>
<feature type="domain" description="MBG" evidence="3">
    <location>
        <begin position="201"/>
        <end position="263"/>
    </location>
</feature>
<dbReference type="InterPro" id="IPR043772">
    <property type="entry name" value="MBG_3"/>
</dbReference>
<feature type="domain" description="MBG" evidence="2">
    <location>
        <begin position="428"/>
        <end position="504"/>
    </location>
</feature>
<name>A0A1H3U9S6_9BACT</name>
<feature type="domain" description="MBG" evidence="2">
    <location>
        <begin position="511"/>
        <end position="584"/>
    </location>
</feature>
<feature type="non-terminal residue" evidence="4">
    <location>
        <position position="1"/>
    </location>
</feature>
<dbReference type="EMBL" id="FNQC01000040">
    <property type="protein sequence ID" value="SDZ59138.1"/>
    <property type="molecule type" value="Genomic_DNA"/>
</dbReference>
<dbReference type="Pfam" id="PF18676">
    <property type="entry name" value="MBG_2"/>
    <property type="match status" value="7"/>
</dbReference>
<comment type="caution">
    <text evidence="4">The sequence shown here is derived from an EMBL/GenBank/DDBJ whole genome shotgun (WGS) entry which is preliminary data.</text>
</comment>
<feature type="domain" description="MBG" evidence="2">
    <location>
        <begin position="590"/>
        <end position="662"/>
    </location>
</feature>
<keyword evidence="5" id="KW-1185">Reference proteome</keyword>
<dbReference type="NCBIfam" id="TIGR04131">
    <property type="entry name" value="Bac_Flav_CTERM"/>
    <property type="match status" value="1"/>
</dbReference>
<feature type="domain" description="MBG" evidence="2">
    <location>
        <begin position="748"/>
        <end position="820"/>
    </location>
</feature>
<protein>
    <submittedName>
        <fullName evidence="4">Gliding motility-associated C-terminal domain-containing protein</fullName>
    </submittedName>
</protein>
<organism evidence="4 5">
    <name type="scientific">Rhodonellum ikkaensis</name>
    <dbReference type="NCBI Taxonomy" id="336829"/>
    <lineage>
        <taxon>Bacteria</taxon>
        <taxon>Pseudomonadati</taxon>
        <taxon>Bacteroidota</taxon>
        <taxon>Cytophagia</taxon>
        <taxon>Cytophagales</taxon>
        <taxon>Cytophagaceae</taxon>
        <taxon>Rhodonellum</taxon>
    </lineage>
</organism>
<feature type="domain" description="MBG" evidence="3">
    <location>
        <begin position="127"/>
        <end position="191"/>
    </location>
</feature>
<dbReference type="Pfam" id="PF07532">
    <property type="entry name" value="Big_4"/>
    <property type="match status" value="1"/>
</dbReference>
<dbReference type="RefSeq" id="WP_139189940.1">
    <property type="nucleotide sequence ID" value="NZ_FNQC01000040.1"/>
</dbReference>
<feature type="domain" description="Bacterial Ig-like" evidence="1">
    <location>
        <begin position="832"/>
        <end position="885"/>
    </location>
</feature>
<dbReference type="Proteomes" id="UP000199663">
    <property type="component" value="Unassembled WGS sequence"/>
</dbReference>
<accession>A0A1H3U9S6</accession>
<dbReference type="InterPro" id="IPR026341">
    <property type="entry name" value="T9SS_type_B"/>
</dbReference>
<dbReference type="Pfam" id="PF18887">
    <property type="entry name" value="MBG_3"/>
    <property type="match status" value="2"/>
</dbReference>
<sequence length="1096" mass="115651">LEIGGILPEGTSVAYSNNSLTNVGSQTATATITGDNFTTLVLTATLAITPATVEGITFENGSFVFDGSAKSLAIAGELPEGTSVAYSNNSLTNVGSQTATATITGDNFTTLVLTATLAITPATIEGITFGNGSFVFDGSAKSLAIAGELPEGASVSYADNSRTNVGSQKVTATITGPNFKELVLTADLTITIAAVSGIEFTDGSFVYDGTAKSLAITGTLPEGSSVAYTANSRTLVGTQEVTATITGSNFTTVAIKANLTVTPALLEIRTVPNQSKVYGAADPIFTYQATGFEGEDKADILSGTLARDAGETVGTYAIQQGTLSAGGNYTIAFSGANLDITPKSLTITVRDTTKNFGESIALTGNEFSVEGLVQPDQVTSLSLASAGIGASAEIGTYPIIGSNAVGTGLSNYNITYVNGQLTIGKQTLTITANDNSKVYGEGLSFQGTEFRVSGIMNDDVVEKVTITSGGTLPKAEVGNYEIQISDAQGSGLENYTLMYVKGNLEVTSKAVTISADSKSKSYGQENPILTYEYVGLANDETSISSIPTISTSARANSDAGTYPITLSGGSDPNYSITLVDGTLSIGKADLTIKADDKLKAYGQENPELTFSYIGLVNGDAKVANSPMATTSALVGSPVGTYDILLTGAIDPNYSISYEKGDLEILPAQLTVRAENKTRIYGETNPELTFVYEGLVNGDLAPSQSPGISTEASENTAVGQYTIQVSGAIDFNYEIAFENGILDITPATLTVAADSNQSKIFGTDDPDFGYSVIGFRLIDGMDLISGVLAREKGETVGNYEILLGTVQAGKNYSIKFQGDRFEILPAKIATVISPADIETPWNVMPDLPQTITVLTGDGNLLEMEVIWDLTNLNILARGDYAITGTLVLPQSILNEGNHQVSVLVKVLGKTAPSDVLLSNNTFEGSTTVFFIPVGGLSVVDPYDNIHQISLPTHVGDNKYFELIDGILFWSSADQVPGRDTFSVTVSVADRDGNAFEKVFEIRRLRKSVSEIEVFNSFTPNGDGVNETWGVQELRFYQGVTIRVFERSGKQVFVTNDPDKRWDGTLDGKELPIGAYYWVLEVQETGQSRRGIVNLIRK</sequence>
<feature type="domain" description="MBG" evidence="2">
    <location>
        <begin position="345"/>
        <end position="422"/>
    </location>
</feature>